<organism evidence="2 3">
    <name type="scientific">Chryseobacterium paridis</name>
    <dbReference type="NCBI Taxonomy" id="2800328"/>
    <lineage>
        <taxon>Bacteria</taxon>
        <taxon>Pseudomonadati</taxon>
        <taxon>Bacteroidota</taxon>
        <taxon>Flavobacteriia</taxon>
        <taxon>Flavobacteriales</taxon>
        <taxon>Weeksellaceae</taxon>
        <taxon>Chryseobacterium group</taxon>
        <taxon>Chryseobacterium</taxon>
    </lineage>
</organism>
<sequence>MNKLKSSWFALAAIPFFLLACDDNDDNTMESGMPSTITVENVLDSKPLVESGTFKNNGASPVIMPGESTTIQFSAAKGQALSFATMYGWSNDLFFAPENPGIKLYQDNGTPIEGDVSSQIKLWDNGTRINQTPGATVMHPGTAETTAKNITEVSGTDAQGNTYAAASSLMKASLHYDGNSMFTLTITNTSGTTSNPTPFSPGVWAISYIAGGNLLNPNPLYEKGKPSMNGLTKIAEAGDTMDLGNYIKGQTGIFTPLSPILVVVYNGIDNPLYKTGEADRGKGLKELAQKGDASVLAAYLKQVQGVKQVYVLPAAGSTVLLPKIAGQSGGKVSQQLNVQAGDKIAIATMYGFSNDWFFATKGNGIDATQKGDISTSIALYDNGTALNQFPGAGITQFNLAGTPLTESKPIQEVPNPNAFTTLPAISNMIKVTLQ</sequence>
<dbReference type="InterPro" id="IPR038678">
    <property type="entry name" value="Spondin_N_sf"/>
</dbReference>
<keyword evidence="1" id="KW-0732">Signal</keyword>
<dbReference type="Gene3D" id="2.60.40.2130">
    <property type="entry name" value="F-spondin domain"/>
    <property type="match status" value="2"/>
</dbReference>
<dbReference type="InterPro" id="IPR009465">
    <property type="entry name" value="Spondin_N"/>
</dbReference>
<keyword evidence="3" id="KW-1185">Reference proteome</keyword>
<dbReference type="Proteomes" id="UP000628669">
    <property type="component" value="Unassembled WGS sequence"/>
</dbReference>
<evidence type="ECO:0000313" key="2">
    <source>
        <dbReference type="EMBL" id="MBK1897329.1"/>
    </source>
</evidence>
<accession>A0ABS1FY57</accession>
<dbReference type="PROSITE" id="PS51257">
    <property type="entry name" value="PROKAR_LIPOPROTEIN"/>
    <property type="match status" value="1"/>
</dbReference>
<dbReference type="NCBIfam" id="NF038123">
    <property type="entry name" value="NF038123_dom"/>
    <property type="match status" value="2"/>
</dbReference>
<proteinExistence type="predicted"/>
<gene>
    <name evidence="2" type="ORF">JHL15_16310</name>
</gene>
<protein>
    <submittedName>
        <fullName evidence="2">Spondin domain-containing protein</fullName>
    </submittedName>
</protein>
<feature type="chain" id="PRO_5045991331" evidence="1">
    <location>
        <begin position="21"/>
        <end position="434"/>
    </location>
</feature>
<reference evidence="3" key="1">
    <citation type="submission" date="2021-01" db="EMBL/GenBank/DDBJ databases">
        <title>Genome public.</title>
        <authorList>
            <person name="Liu C."/>
            <person name="Sun Q."/>
        </authorList>
    </citation>
    <scope>NUCLEOTIDE SEQUENCE [LARGE SCALE GENOMIC DNA]</scope>
    <source>
        <strain evidence="3">YIM B02567</strain>
    </source>
</reference>
<evidence type="ECO:0000313" key="3">
    <source>
        <dbReference type="Proteomes" id="UP000628669"/>
    </source>
</evidence>
<name>A0ABS1FY57_9FLAO</name>
<dbReference type="EMBL" id="JAENHK010000010">
    <property type="protein sequence ID" value="MBK1897329.1"/>
    <property type="molecule type" value="Genomic_DNA"/>
</dbReference>
<dbReference type="RefSeq" id="WP_200247437.1">
    <property type="nucleotide sequence ID" value="NZ_JAENHK010000010.1"/>
</dbReference>
<feature type="signal peptide" evidence="1">
    <location>
        <begin position="1"/>
        <end position="20"/>
    </location>
</feature>
<evidence type="ECO:0000256" key="1">
    <source>
        <dbReference type="SAM" id="SignalP"/>
    </source>
</evidence>
<comment type="caution">
    <text evidence="2">The sequence shown here is derived from an EMBL/GenBank/DDBJ whole genome shotgun (WGS) entry which is preliminary data.</text>
</comment>